<reference evidence="2 3" key="1">
    <citation type="journal article" date="2012" name="J. Bacteriol.">
        <title>Genome sequence of the model hyperthermophilic archaeon Thermococcus litoralis NS-C.</title>
        <authorList>
            <person name="Gardner A.F."/>
            <person name="Kumar S."/>
            <person name="Perler F.B."/>
        </authorList>
    </citation>
    <scope>NUCLEOTIDE SEQUENCE [LARGE SCALE GENOMIC DNA]</scope>
    <source>
        <strain evidence="3">ATCC 51850 / DSM 5473 / JCM 8560 / NS-C</strain>
    </source>
</reference>
<dbReference type="GeneID" id="16549899"/>
<feature type="transmembrane region" description="Helical" evidence="1">
    <location>
        <begin position="100"/>
        <end position="123"/>
    </location>
</feature>
<name>H3ZMU0_THELN</name>
<evidence type="ECO:0000256" key="1">
    <source>
        <dbReference type="SAM" id="Phobius"/>
    </source>
</evidence>
<dbReference type="PaxDb" id="523849-OCC_05711"/>
<evidence type="ECO:0000313" key="2">
    <source>
        <dbReference type="EMBL" id="EHR78737.1"/>
    </source>
</evidence>
<protein>
    <submittedName>
        <fullName evidence="2">Cytochrome C biogenesis protein</fullName>
    </submittedName>
</protein>
<dbReference type="RefSeq" id="WP_004068010.1">
    <property type="nucleotide sequence ID" value="NC_022084.1"/>
</dbReference>
<feature type="transmembrane region" description="Helical" evidence="1">
    <location>
        <begin position="67"/>
        <end position="88"/>
    </location>
</feature>
<sequence>MKKTILILFGLLSMSGRVLAEPINEFTGLTTLSVIALGILNALRPSIFLMIVFLLSMIALIDKNKVLKVGLSFTAGAFLGYTIIASVLMNLHGKFIGLRYFVVAFGILVGAYKIASSLGYVKISPSNPLREKSNRILERATSPPSAFLVGGIMSFLSLSCVLPSYLLVTSLLSDGFSLGTRAVLLGVFIGISVLPLALVTLGFHYGSRYAKLGETVNKLSKMSGRGDLAMGVILVVVSVLYLLLLG</sequence>
<dbReference type="EMBL" id="CP006670">
    <property type="protein sequence ID" value="EHR78737.1"/>
    <property type="molecule type" value="Genomic_DNA"/>
</dbReference>
<dbReference type="AlphaFoldDB" id="H3ZMU0"/>
<proteinExistence type="predicted"/>
<dbReference type="InterPro" id="IPR021315">
    <property type="entry name" value="Gap/Sap"/>
</dbReference>
<dbReference type="Proteomes" id="UP000015502">
    <property type="component" value="Chromosome"/>
</dbReference>
<organism evidence="2 3">
    <name type="scientific">Thermococcus litoralis (strain ATCC 51850 / DSM 5473 / JCM 8560 / NS-C)</name>
    <dbReference type="NCBI Taxonomy" id="523849"/>
    <lineage>
        <taxon>Archaea</taxon>
        <taxon>Methanobacteriati</taxon>
        <taxon>Methanobacteriota</taxon>
        <taxon>Thermococci</taxon>
        <taxon>Thermococcales</taxon>
        <taxon>Thermococcaceae</taxon>
        <taxon>Thermococcus</taxon>
    </lineage>
</organism>
<feature type="transmembrane region" description="Helical" evidence="1">
    <location>
        <begin position="226"/>
        <end position="244"/>
    </location>
</feature>
<keyword evidence="1" id="KW-0812">Transmembrane</keyword>
<keyword evidence="3" id="KW-1185">Reference proteome</keyword>
<dbReference type="STRING" id="523849.OCC_05711"/>
<keyword evidence="1" id="KW-0472">Membrane</keyword>
<feature type="transmembrane region" description="Helical" evidence="1">
    <location>
        <begin position="182"/>
        <end position="205"/>
    </location>
</feature>
<gene>
    <name evidence="2" type="ORF">OCC_05711</name>
</gene>
<dbReference type="KEGG" id="tlt:OCC_05711"/>
<dbReference type="Pfam" id="PF11139">
    <property type="entry name" value="SfLAP"/>
    <property type="match status" value="1"/>
</dbReference>
<evidence type="ECO:0000313" key="3">
    <source>
        <dbReference type="Proteomes" id="UP000015502"/>
    </source>
</evidence>
<feature type="transmembrane region" description="Helical" evidence="1">
    <location>
        <begin position="144"/>
        <end position="167"/>
    </location>
</feature>
<dbReference type="HOGENOM" id="CLU_1127137_0_0_2"/>
<feature type="transmembrane region" description="Helical" evidence="1">
    <location>
        <begin position="30"/>
        <end position="55"/>
    </location>
</feature>
<keyword evidence="1" id="KW-1133">Transmembrane helix</keyword>
<accession>H3ZMU0</accession>